<organism evidence="3 4">
    <name type="scientific">Acorus calamus</name>
    <name type="common">Sweet flag</name>
    <dbReference type="NCBI Taxonomy" id="4465"/>
    <lineage>
        <taxon>Eukaryota</taxon>
        <taxon>Viridiplantae</taxon>
        <taxon>Streptophyta</taxon>
        <taxon>Embryophyta</taxon>
        <taxon>Tracheophyta</taxon>
        <taxon>Spermatophyta</taxon>
        <taxon>Magnoliopsida</taxon>
        <taxon>Liliopsida</taxon>
        <taxon>Acoraceae</taxon>
        <taxon>Acorus</taxon>
    </lineage>
</organism>
<accession>A0AAV9DJM9</accession>
<keyword evidence="4" id="KW-1185">Reference proteome</keyword>
<dbReference type="EMBL" id="JAUJYO010000013">
    <property type="protein sequence ID" value="KAK1300723.1"/>
    <property type="molecule type" value="Genomic_DNA"/>
</dbReference>
<name>A0AAV9DJM9_ACOCL</name>
<feature type="compositionally biased region" description="Basic and acidic residues" evidence="1">
    <location>
        <begin position="205"/>
        <end position="218"/>
    </location>
</feature>
<evidence type="ECO:0000313" key="3">
    <source>
        <dbReference type="EMBL" id="KAK1300723.1"/>
    </source>
</evidence>
<evidence type="ECO:0000259" key="2">
    <source>
        <dbReference type="Pfam" id="PF13966"/>
    </source>
</evidence>
<dbReference type="Proteomes" id="UP001180020">
    <property type="component" value="Unassembled WGS sequence"/>
</dbReference>
<reference evidence="3" key="1">
    <citation type="journal article" date="2023" name="Nat. Commun.">
        <title>Diploid and tetraploid genomes of Acorus and the evolution of monocots.</title>
        <authorList>
            <person name="Ma L."/>
            <person name="Liu K.W."/>
            <person name="Li Z."/>
            <person name="Hsiao Y.Y."/>
            <person name="Qi Y."/>
            <person name="Fu T."/>
            <person name="Tang G.D."/>
            <person name="Zhang D."/>
            <person name="Sun W.H."/>
            <person name="Liu D.K."/>
            <person name="Li Y."/>
            <person name="Chen G.Z."/>
            <person name="Liu X.D."/>
            <person name="Liao X.Y."/>
            <person name="Jiang Y.T."/>
            <person name="Yu X."/>
            <person name="Hao Y."/>
            <person name="Huang J."/>
            <person name="Zhao X.W."/>
            <person name="Ke S."/>
            <person name="Chen Y.Y."/>
            <person name="Wu W.L."/>
            <person name="Hsu J.L."/>
            <person name="Lin Y.F."/>
            <person name="Huang M.D."/>
            <person name="Li C.Y."/>
            <person name="Huang L."/>
            <person name="Wang Z.W."/>
            <person name="Zhao X."/>
            <person name="Zhong W.Y."/>
            <person name="Peng D.H."/>
            <person name="Ahmad S."/>
            <person name="Lan S."/>
            <person name="Zhang J.S."/>
            <person name="Tsai W.C."/>
            <person name="Van de Peer Y."/>
            <person name="Liu Z.J."/>
        </authorList>
    </citation>
    <scope>NUCLEOTIDE SEQUENCE</scope>
    <source>
        <strain evidence="3">CP</strain>
    </source>
</reference>
<dbReference type="Pfam" id="PF13966">
    <property type="entry name" value="zf-RVT"/>
    <property type="match status" value="1"/>
</dbReference>
<comment type="caution">
    <text evidence="3">The sequence shown here is derived from an EMBL/GenBank/DDBJ whole genome shotgun (WGS) entry which is preliminary data.</text>
</comment>
<feature type="region of interest" description="Disordered" evidence="1">
    <location>
        <begin position="187"/>
        <end position="218"/>
    </location>
</feature>
<proteinExistence type="predicted"/>
<dbReference type="AlphaFoldDB" id="A0AAV9DJM9"/>
<evidence type="ECO:0000256" key="1">
    <source>
        <dbReference type="SAM" id="MobiDB-lite"/>
    </source>
</evidence>
<reference evidence="3" key="2">
    <citation type="submission" date="2023-06" db="EMBL/GenBank/DDBJ databases">
        <authorList>
            <person name="Ma L."/>
            <person name="Liu K.-W."/>
            <person name="Li Z."/>
            <person name="Hsiao Y.-Y."/>
            <person name="Qi Y."/>
            <person name="Fu T."/>
            <person name="Tang G."/>
            <person name="Zhang D."/>
            <person name="Sun W.-H."/>
            <person name="Liu D.-K."/>
            <person name="Li Y."/>
            <person name="Chen G.-Z."/>
            <person name="Liu X.-D."/>
            <person name="Liao X.-Y."/>
            <person name="Jiang Y.-T."/>
            <person name="Yu X."/>
            <person name="Hao Y."/>
            <person name="Huang J."/>
            <person name="Zhao X.-W."/>
            <person name="Ke S."/>
            <person name="Chen Y.-Y."/>
            <person name="Wu W.-L."/>
            <person name="Hsu J.-L."/>
            <person name="Lin Y.-F."/>
            <person name="Huang M.-D."/>
            <person name="Li C.-Y."/>
            <person name="Huang L."/>
            <person name="Wang Z.-W."/>
            <person name="Zhao X."/>
            <person name="Zhong W.-Y."/>
            <person name="Peng D.-H."/>
            <person name="Ahmad S."/>
            <person name="Lan S."/>
            <person name="Zhang J.-S."/>
            <person name="Tsai W.-C."/>
            <person name="Van De Peer Y."/>
            <person name="Liu Z.-J."/>
        </authorList>
    </citation>
    <scope>NUCLEOTIDE SEQUENCE</scope>
    <source>
        <strain evidence="3">CP</strain>
        <tissue evidence="3">Leaves</tissue>
    </source>
</reference>
<protein>
    <recommendedName>
        <fullName evidence="2">Reverse transcriptase zinc-binding domain-containing protein</fullName>
    </recommendedName>
</protein>
<feature type="domain" description="Reverse transcriptase zinc-binding" evidence="2">
    <location>
        <begin position="33"/>
        <end position="118"/>
    </location>
</feature>
<sequence length="218" mass="25040">MAELLLGLDQMALYPSNDDSMVWGEKNAENYRVKLGYEWWKMDSPEITSMVSKNPKIWQWRIPLKVKIFLWLIFQQRVLTKSYRSKWRPHMDTTCECAADTEMVEHLFCSCPALLQLWNLISVATSSRVCIQNMEDLWTHMVLAPNLGDEAVQVKVARIIILAAVWAIWLIRNGVIFRNQRVSRGRGKRKEAGAEAVGSANKGGDTMKEARKREGAIE</sequence>
<dbReference type="InterPro" id="IPR026960">
    <property type="entry name" value="RVT-Znf"/>
</dbReference>
<evidence type="ECO:0000313" key="4">
    <source>
        <dbReference type="Proteomes" id="UP001180020"/>
    </source>
</evidence>
<gene>
    <name evidence="3" type="ORF">QJS10_CPB13g01370</name>
</gene>